<dbReference type="AlphaFoldDB" id="A0A6N2XF10"/>
<protein>
    <submittedName>
        <fullName evidence="1">Uncharacterized protein</fullName>
    </submittedName>
</protein>
<sequence length="36" mass="4438">MDKKIQEYDEIIHFTRLCDRLRLYVLLEQVYPLLVA</sequence>
<gene>
    <name evidence="1" type="ORF">BOLFYP28_04284</name>
</gene>
<name>A0A6N2XF10_BACOV</name>
<proteinExistence type="predicted"/>
<dbReference type="EMBL" id="CACRTD010000068">
    <property type="protein sequence ID" value="VYT52723.1"/>
    <property type="molecule type" value="Genomic_DNA"/>
</dbReference>
<evidence type="ECO:0000313" key="1">
    <source>
        <dbReference type="EMBL" id="VYT52723.1"/>
    </source>
</evidence>
<accession>A0A6N2XF10</accession>
<organism evidence="1">
    <name type="scientific">Bacteroides ovatus</name>
    <dbReference type="NCBI Taxonomy" id="28116"/>
    <lineage>
        <taxon>Bacteria</taxon>
        <taxon>Pseudomonadati</taxon>
        <taxon>Bacteroidota</taxon>
        <taxon>Bacteroidia</taxon>
        <taxon>Bacteroidales</taxon>
        <taxon>Bacteroidaceae</taxon>
        <taxon>Bacteroides</taxon>
    </lineage>
</organism>
<reference evidence="1" key="1">
    <citation type="submission" date="2019-11" db="EMBL/GenBank/DDBJ databases">
        <authorList>
            <person name="Feng L."/>
        </authorList>
    </citation>
    <scope>NUCLEOTIDE SEQUENCE</scope>
    <source>
        <strain evidence="1">BovatusLFYP28</strain>
    </source>
</reference>